<name>A0A9D1MX84_9BACT</name>
<protein>
    <submittedName>
        <fullName evidence="1">Uncharacterized protein</fullName>
    </submittedName>
</protein>
<proteinExistence type="predicted"/>
<gene>
    <name evidence="1" type="ORF">IAC72_03995</name>
</gene>
<dbReference type="EMBL" id="DVOC01000067">
    <property type="protein sequence ID" value="HIU91153.1"/>
    <property type="molecule type" value="Genomic_DNA"/>
</dbReference>
<reference evidence="1" key="1">
    <citation type="submission" date="2020-10" db="EMBL/GenBank/DDBJ databases">
        <authorList>
            <person name="Gilroy R."/>
        </authorList>
    </citation>
    <scope>NUCLEOTIDE SEQUENCE</scope>
    <source>
        <strain evidence="1">ChiHjej12B11-7776</strain>
    </source>
</reference>
<accession>A0A9D1MX84</accession>
<dbReference type="AlphaFoldDB" id="A0A9D1MX84"/>
<evidence type="ECO:0000313" key="1">
    <source>
        <dbReference type="EMBL" id="HIU91153.1"/>
    </source>
</evidence>
<dbReference type="Proteomes" id="UP000886852">
    <property type="component" value="Unassembled WGS sequence"/>
</dbReference>
<reference evidence="1" key="2">
    <citation type="journal article" date="2021" name="PeerJ">
        <title>Extensive microbial diversity within the chicken gut microbiome revealed by metagenomics and culture.</title>
        <authorList>
            <person name="Gilroy R."/>
            <person name="Ravi A."/>
            <person name="Getino M."/>
            <person name="Pursley I."/>
            <person name="Horton D.L."/>
            <person name="Alikhan N.F."/>
            <person name="Baker D."/>
            <person name="Gharbi K."/>
            <person name="Hall N."/>
            <person name="Watson M."/>
            <person name="Adriaenssens E.M."/>
            <person name="Foster-Nyarko E."/>
            <person name="Jarju S."/>
            <person name="Secka A."/>
            <person name="Antonio M."/>
            <person name="Oren A."/>
            <person name="Chaudhuri R.R."/>
            <person name="La Ragione R."/>
            <person name="Hildebrand F."/>
            <person name="Pallen M.J."/>
        </authorList>
    </citation>
    <scope>NUCLEOTIDE SEQUENCE</scope>
    <source>
        <strain evidence="1">ChiHjej12B11-7776</strain>
    </source>
</reference>
<sequence>MKDYRELLTRVLLKKAKGYTYKEKTEEYNVSDGEAALVKRKIATKHMHPDVAAVKALLQISQDEVDVSQMTDEQLQVEKLRLLALINACDSVDQPSQQITPQGERRDYDI</sequence>
<evidence type="ECO:0000313" key="2">
    <source>
        <dbReference type="Proteomes" id="UP000886852"/>
    </source>
</evidence>
<comment type="caution">
    <text evidence="1">The sequence shown here is derived from an EMBL/GenBank/DDBJ whole genome shotgun (WGS) entry which is preliminary data.</text>
</comment>
<organism evidence="1 2">
    <name type="scientific">Candidatus Fimimonas merdipullorum</name>
    <dbReference type="NCBI Taxonomy" id="2840822"/>
    <lineage>
        <taxon>Bacteria</taxon>
        <taxon>Pseudomonadati</taxon>
        <taxon>Myxococcota</taxon>
        <taxon>Myxococcia</taxon>
        <taxon>Myxococcales</taxon>
        <taxon>Cystobacterineae</taxon>
        <taxon>Myxococcaceae</taxon>
        <taxon>Myxococcaceae incertae sedis</taxon>
        <taxon>Candidatus Fimimonas</taxon>
    </lineage>
</organism>